<dbReference type="PANTHER" id="PTHR11941:SF54">
    <property type="entry name" value="ENOYL-COA HYDRATASE, MITOCHONDRIAL"/>
    <property type="match status" value="1"/>
</dbReference>
<evidence type="ECO:0000256" key="6">
    <source>
        <dbReference type="ARBA" id="ARBA00067035"/>
    </source>
</evidence>
<dbReference type="Gene3D" id="3.90.226.10">
    <property type="entry name" value="2-enoyl-CoA Hydratase, Chain A, domain 1"/>
    <property type="match status" value="1"/>
</dbReference>
<evidence type="ECO:0000256" key="4">
    <source>
        <dbReference type="ARBA" id="ARBA00023239"/>
    </source>
</evidence>
<organism evidence="8 9">
    <name type="scientific">Metallumcola ferriviriculae</name>
    <dbReference type="NCBI Taxonomy" id="3039180"/>
    <lineage>
        <taxon>Bacteria</taxon>
        <taxon>Bacillati</taxon>
        <taxon>Bacillota</taxon>
        <taxon>Clostridia</taxon>
        <taxon>Neomoorellales</taxon>
        <taxon>Desulfitibacteraceae</taxon>
        <taxon>Metallumcola</taxon>
    </lineage>
</organism>
<name>A0AAU0URP8_9FIRM</name>
<proteinExistence type="inferred from homology"/>
<keyword evidence="4" id="KW-0456">Lyase</keyword>
<evidence type="ECO:0000256" key="2">
    <source>
        <dbReference type="ARBA" id="ARBA00005254"/>
    </source>
</evidence>
<dbReference type="GO" id="GO:0006635">
    <property type="term" value="P:fatty acid beta-oxidation"/>
    <property type="evidence" value="ECO:0007669"/>
    <property type="project" value="TreeGrafter"/>
</dbReference>
<dbReference type="PROSITE" id="PS00166">
    <property type="entry name" value="ENOYL_COA_HYDRATASE"/>
    <property type="match status" value="1"/>
</dbReference>
<comment type="similarity">
    <text evidence="2 7">Belongs to the enoyl-CoA hydratase/isomerase family.</text>
</comment>
<comment type="catalytic activity">
    <reaction evidence="5">
        <text>a short-chain (3S)-3-hydroxyacyl-CoA = a short-chain (2E)-enoyl-CoA + H2O</text>
        <dbReference type="Rhea" id="RHEA:52664"/>
        <dbReference type="ChEBI" id="CHEBI:15377"/>
        <dbReference type="ChEBI" id="CHEBI:87488"/>
        <dbReference type="ChEBI" id="CHEBI:136760"/>
        <dbReference type="EC" id="4.2.1.150"/>
    </reaction>
</comment>
<dbReference type="InterPro" id="IPR001753">
    <property type="entry name" value="Enoyl-CoA_hydra/iso"/>
</dbReference>
<dbReference type="RefSeq" id="WP_366924710.1">
    <property type="nucleotide sequence ID" value="NZ_CP121694.1"/>
</dbReference>
<dbReference type="FunFam" id="1.10.12.10:FF:000001">
    <property type="entry name" value="Probable enoyl-CoA hydratase, mitochondrial"/>
    <property type="match status" value="1"/>
</dbReference>
<dbReference type="PANTHER" id="PTHR11941">
    <property type="entry name" value="ENOYL-COA HYDRATASE-RELATED"/>
    <property type="match status" value="1"/>
</dbReference>
<dbReference type="EMBL" id="CP121694">
    <property type="protein sequence ID" value="WRO21883.1"/>
    <property type="molecule type" value="Genomic_DNA"/>
</dbReference>
<evidence type="ECO:0000313" key="8">
    <source>
        <dbReference type="EMBL" id="WRO21883.1"/>
    </source>
</evidence>
<dbReference type="Gene3D" id="1.10.12.10">
    <property type="entry name" value="Lyase 2-enoyl-coa Hydratase, Chain A, domain 2"/>
    <property type="match status" value="1"/>
</dbReference>
<dbReference type="EC" id="4.2.1.150" evidence="6"/>
<comment type="pathway">
    <text evidence="1">Lipid metabolism; butanoate metabolism.</text>
</comment>
<reference evidence="8 9" key="1">
    <citation type="submission" date="2023-04" db="EMBL/GenBank/DDBJ databases">
        <authorList>
            <person name="Hsu D."/>
        </authorList>
    </citation>
    <scope>NUCLEOTIDE SEQUENCE [LARGE SCALE GENOMIC DNA]</scope>
    <source>
        <strain evidence="8 9">MK1</strain>
    </source>
</reference>
<sequence length="259" mass="27485">MTEKMATVTIAEQVATITINHPPVNALSNQVLQDLDEAVAQVESNNDVWVVVITGAGDKAFVAGADIRQFPNLNAADGEKMAAFGQQVFSRIEGLNKPVLAAIDGFALGGGCELAMACDIRIASAKSKLGQPEVNLGVLPGFGGTQRLSRLVGLGKAKELIYTADMVDAYEAQRIGLVEKVVEEGSVLDAAYAMAKKIIAKGPLAVATSKQAIDKGWDLPIEQGLALEAKLFGELCESEDQKEGAKAFLEKRPADFKRK</sequence>
<dbReference type="Pfam" id="PF00378">
    <property type="entry name" value="ECH_1"/>
    <property type="match status" value="1"/>
</dbReference>
<evidence type="ECO:0000256" key="1">
    <source>
        <dbReference type="ARBA" id="ARBA00005086"/>
    </source>
</evidence>
<dbReference type="GO" id="GO:0018812">
    <property type="term" value="F:3-hydroxyacyl-CoA dehydratase activity"/>
    <property type="evidence" value="ECO:0007669"/>
    <property type="project" value="UniProtKB-EC"/>
</dbReference>
<comment type="subunit">
    <text evidence="3">Homotetramer.</text>
</comment>
<gene>
    <name evidence="8" type="ORF">MFMK1_001704</name>
</gene>
<dbReference type="Proteomes" id="UP001329915">
    <property type="component" value="Chromosome"/>
</dbReference>
<keyword evidence="9" id="KW-1185">Reference proteome</keyword>
<dbReference type="KEGG" id="dbc:MFMK1_001704"/>
<dbReference type="CDD" id="cd06558">
    <property type="entry name" value="crotonase-like"/>
    <property type="match status" value="1"/>
</dbReference>
<dbReference type="AlphaFoldDB" id="A0AAU0URP8"/>
<evidence type="ECO:0000256" key="7">
    <source>
        <dbReference type="RuleBase" id="RU003707"/>
    </source>
</evidence>
<evidence type="ECO:0000256" key="3">
    <source>
        <dbReference type="ARBA" id="ARBA00011881"/>
    </source>
</evidence>
<protein>
    <recommendedName>
        <fullName evidence="6">short-chain-enoyl-CoA hydratase</fullName>
        <ecNumber evidence="6">4.2.1.150</ecNumber>
    </recommendedName>
</protein>
<dbReference type="InterPro" id="IPR029045">
    <property type="entry name" value="ClpP/crotonase-like_dom_sf"/>
</dbReference>
<evidence type="ECO:0000256" key="5">
    <source>
        <dbReference type="ARBA" id="ARBA00050624"/>
    </source>
</evidence>
<dbReference type="FunFam" id="3.90.226.10:FF:000009">
    <property type="entry name" value="Carnitinyl-CoA dehydratase"/>
    <property type="match status" value="1"/>
</dbReference>
<evidence type="ECO:0000313" key="9">
    <source>
        <dbReference type="Proteomes" id="UP001329915"/>
    </source>
</evidence>
<accession>A0AAU0URP8</accession>
<dbReference type="SUPFAM" id="SSF52096">
    <property type="entry name" value="ClpP/crotonase"/>
    <property type="match status" value="1"/>
</dbReference>
<dbReference type="InterPro" id="IPR014748">
    <property type="entry name" value="Enoyl-CoA_hydra_C"/>
</dbReference>
<dbReference type="InterPro" id="IPR018376">
    <property type="entry name" value="Enoyl-CoA_hyd/isom_CS"/>
</dbReference>